<dbReference type="GO" id="GO:0009002">
    <property type="term" value="F:serine-type D-Ala-D-Ala carboxypeptidase activity"/>
    <property type="evidence" value="ECO:0007669"/>
    <property type="project" value="InterPro"/>
</dbReference>
<evidence type="ECO:0000256" key="9">
    <source>
        <dbReference type="RuleBase" id="RU004016"/>
    </source>
</evidence>
<dbReference type="PANTHER" id="PTHR21581:SF33">
    <property type="entry name" value="D-ALANYL-D-ALANINE CARBOXYPEPTIDASE DACB"/>
    <property type="match status" value="1"/>
</dbReference>
<name>A0A0G1BAD6_9BACT</name>
<evidence type="ECO:0000259" key="11">
    <source>
        <dbReference type="Pfam" id="PF00768"/>
    </source>
</evidence>
<dbReference type="Proteomes" id="UP000033854">
    <property type="component" value="Unassembled WGS sequence"/>
</dbReference>
<dbReference type="EMBL" id="LCDA01000001">
    <property type="protein sequence ID" value="KKS43301.1"/>
    <property type="molecule type" value="Genomic_DNA"/>
</dbReference>
<dbReference type="GO" id="GO:0006508">
    <property type="term" value="P:proteolysis"/>
    <property type="evidence" value="ECO:0007669"/>
    <property type="project" value="InterPro"/>
</dbReference>
<evidence type="ECO:0000256" key="8">
    <source>
        <dbReference type="PIRSR" id="PIRSR618044-2"/>
    </source>
</evidence>
<organism evidence="12 13">
    <name type="scientific">Candidatus Collierbacteria bacterium GW2011_GWA2_42_17</name>
    <dbReference type="NCBI Taxonomy" id="1618378"/>
    <lineage>
        <taxon>Bacteria</taxon>
        <taxon>Candidatus Collieribacteriota</taxon>
    </lineage>
</organism>
<keyword evidence="10" id="KW-1133">Transmembrane helix</keyword>
<evidence type="ECO:0000313" key="12">
    <source>
        <dbReference type="EMBL" id="KKS43301.1"/>
    </source>
</evidence>
<keyword evidence="5" id="KW-0573">Peptidoglycan synthesis</keyword>
<accession>A0A0G1BAD6</accession>
<evidence type="ECO:0000256" key="4">
    <source>
        <dbReference type="ARBA" id="ARBA00022960"/>
    </source>
</evidence>
<dbReference type="GO" id="GO:0071555">
    <property type="term" value="P:cell wall organization"/>
    <property type="evidence" value="ECO:0007669"/>
    <property type="project" value="UniProtKB-KW"/>
</dbReference>
<dbReference type="PRINTS" id="PR00725">
    <property type="entry name" value="DADACBPTASE1"/>
</dbReference>
<evidence type="ECO:0000256" key="5">
    <source>
        <dbReference type="ARBA" id="ARBA00022984"/>
    </source>
</evidence>
<feature type="active site" description="Acyl-ester intermediate" evidence="7">
    <location>
        <position position="95"/>
    </location>
</feature>
<sequence>MKILLKNIFPDLRSVLNITALLCLFAYFIFVPIIKSPSPRQKPNVKAAFVSEPPMPVSKNISAPQVTATGIYITDLKTGQVLLEKNAHTRLKPASLTKIMTALVAMDYYNDDSILLVKNGQSANGNTVKLRKGDKLIASDLLYALLVPSGNDAAVTLAENYPGGYQAFISRMNSKVTEMNLQNTHFVNVSGVESQNHYTSAFDITALARAALARPQFSSIVSTQKITLKSLKGNIYPLETTNILLGQPGIFGVKTGWTPEAGECLVILVEKDNHSVLISILNSKDRFGEAQTLFNWVFENYSWE</sequence>
<evidence type="ECO:0000256" key="3">
    <source>
        <dbReference type="ARBA" id="ARBA00022801"/>
    </source>
</evidence>
<feature type="transmembrane region" description="Helical" evidence="10">
    <location>
        <begin position="12"/>
        <end position="34"/>
    </location>
</feature>
<dbReference type="AlphaFoldDB" id="A0A0G1BAD6"/>
<dbReference type="PATRIC" id="fig|1618378.3.peg.35"/>
<keyword evidence="10" id="KW-0472">Membrane</keyword>
<evidence type="ECO:0000256" key="2">
    <source>
        <dbReference type="ARBA" id="ARBA00022729"/>
    </source>
</evidence>
<dbReference type="Gene3D" id="3.40.710.10">
    <property type="entry name" value="DD-peptidase/beta-lactamase superfamily"/>
    <property type="match status" value="1"/>
</dbReference>
<keyword evidence="10" id="KW-0812">Transmembrane</keyword>
<reference evidence="12 13" key="1">
    <citation type="journal article" date="2015" name="Nature">
        <title>rRNA introns, odd ribosomes, and small enigmatic genomes across a large radiation of phyla.</title>
        <authorList>
            <person name="Brown C.T."/>
            <person name="Hug L.A."/>
            <person name="Thomas B.C."/>
            <person name="Sharon I."/>
            <person name="Castelle C.J."/>
            <person name="Singh A."/>
            <person name="Wilkins M.J."/>
            <person name="Williams K.H."/>
            <person name="Banfield J.F."/>
        </authorList>
    </citation>
    <scope>NUCLEOTIDE SEQUENCE [LARGE SCALE GENOMIC DNA]</scope>
</reference>
<keyword evidence="2" id="KW-0732">Signal</keyword>
<comment type="similarity">
    <text evidence="1 9">Belongs to the peptidase S11 family.</text>
</comment>
<feature type="active site" description="Proton acceptor" evidence="7">
    <location>
        <position position="98"/>
    </location>
</feature>
<feature type="domain" description="Peptidase S11 D-alanyl-D-alanine carboxypeptidase A N-terminal" evidence="11">
    <location>
        <begin position="60"/>
        <end position="284"/>
    </location>
</feature>
<feature type="binding site" evidence="8">
    <location>
        <position position="254"/>
    </location>
    <ligand>
        <name>substrate</name>
    </ligand>
</feature>
<keyword evidence="3" id="KW-0378">Hydrolase</keyword>
<dbReference type="SUPFAM" id="SSF56601">
    <property type="entry name" value="beta-lactamase/transpeptidase-like"/>
    <property type="match status" value="1"/>
</dbReference>
<evidence type="ECO:0000256" key="7">
    <source>
        <dbReference type="PIRSR" id="PIRSR618044-1"/>
    </source>
</evidence>
<dbReference type="GO" id="GO:0008360">
    <property type="term" value="P:regulation of cell shape"/>
    <property type="evidence" value="ECO:0007669"/>
    <property type="project" value="UniProtKB-KW"/>
</dbReference>
<dbReference type="InterPro" id="IPR018044">
    <property type="entry name" value="Peptidase_S11"/>
</dbReference>
<dbReference type="InterPro" id="IPR001967">
    <property type="entry name" value="Peptidase_S11_N"/>
</dbReference>
<keyword evidence="12" id="KW-0645">Protease</keyword>
<comment type="caution">
    <text evidence="12">The sequence shown here is derived from an EMBL/GenBank/DDBJ whole genome shotgun (WGS) entry which is preliminary data.</text>
</comment>
<dbReference type="GO" id="GO:0009252">
    <property type="term" value="P:peptidoglycan biosynthetic process"/>
    <property type="evidence" value="ECO:0007669"/>
    <property type="project" value="UniProtKB-KW"/>
</dbReference>
<proteinExistence type="inferred from homology"/>
<keyword evidence="4" id="KW-0133">Cell shape</keyword>
<feature type="active site" evidence="7">
    <location>
        <position position="149"/>
    </location>
</feature>
<evidence type="ECO:0000256" key="6">
    <source>
        <dbReference type="ARBA" id="ARBA00023316"/>
    </source>
</evidence>
<dbReference type="Pfam" id="PF00768">
    <property type="entry name" value="Peptidase_S11"/>
    <property type="match status" value="1"/>
</dbReference>
<dbReference type="PANTHER" id="PTHR21581">
    <property type="entry name" value="D-ALANYL-D-ALANINE CARBOXYPEPTIDASE"/>
    <property type="match status" value="1"/>
</dbReference>
<evidence type="ECO:0000256" key="1">
    <source>
        <dbReference type="ARBA" id="ARBA00007164"/>
    </source>
</evidence>
<evidence type="ECO:0000313" key="13">
    <source>
        <dbReference type="Proteomes" id="UP000033854"/>
    </source>
</evidence>
<protein>
    <submittedName>
        <fullName evidence="12">Serine-type D-Ala-D-Ala carboxypeptidase</fullName>
    </submittedName>
</protein>
<gene>
    <name evidence="12" type="ORF">UV06_C0001G0035</name>
</gene>
<evidence type="ECO:0000256" key="10">
    <source>
        <dbReference type="SAM" id="Phobius"/>
    </source>
</evidence>
<keyword evidence="6" id="KW-0961">Cell wall biogenesis/degradation</keyword>
<keyword evidence="12" id="KW-0121">Carboxypeptidase</keyword>
<dbReference type="InterPro" id="IPR012338">
    <property type="entry name" value="Beta-lactam/transpept-like"/>
</dbReference>